<dbReference type="STRING" id="69771.A0A1V6NVD0"/>
<feature type="domain" description="Carboxylesterase type B" evidence="1">
    <location>
        <begin position="17"/>
        <end position="510"/>
    </location>
</feature>
<dbReference type="GO" id="GO:0017000">
    <property type="term" value="P:antibiotic biosynthetic process"/>
    <property type="evidence" value="ECO:0007669"/>
    <property type="project" value="UniProtKB-ARBA"/>
</dbReference>
<name>A0A1V6NVD0_PENDC</name>
<dbReference type="PANTHER" id="PTHR11559">
    <property type="entry name" value="CARBOXYLESTERASE"/>
    <property type="match status" value="1"/>
</dbReference>
<evidence type="ECO:0000259" key="1">
    <source>
        <dbReference type="Pfam" id="PF00135"/>
    </source>
</evidence>
<keyword evidence="3" id="KW-1185">Reference proteome</keyword>
<sequence length="556" mass="62051">MSFKTPSSKVSTIVEGLGKLDGFQYANGVEQFCGIPYATLPKRWTRSSLRTSWDNDYHDGTKLGNMCPRPVTGHDSSPFNPFIPVPPNPAFTTAGVDEKTALVLNIAIPQHPTPEGKKFPVLAWIHGGSLIYGSANYGIYDGVNLISHSIAIGCPIVMVSFNYRLGLGGFLASSKIAEELKQDGFAGNGNFGFTDQKVAMDWIQRYIAQFGGDPDNVTAVGQSAGAISIGHHMAANDPMKFNRAVCMSGLGSTLRPRSLEEHERLFDATCRYLSIDPQTPDALDQLRKVDQQTLANADSIIQGVPAGTGNPRNDGWFYAHSPNEVTKSPDWLKSFLLGDVHDEGVVFVENLQHDTYETVRSTLLEHIPNGTFVDTVLELYHIHPGASRQDFINRVCHMGSDAVFRIQNYETALVDGRLQEEKALVKYHFDQRSRLHNILQGKAYHGVDVLYLFGNLENKPNEQERAMAFDVQSAWVRFIHGQVPWQSEYGVWKVWGPDSQENVETELQDEPIRHYSRFKLLLALGSVDHLWDSYMLAMDYLLMKRDNVGRTNTGNK</sequence>
<accession>A0A1V6NVD0</accession>
<evidence type="ECO:0000313" key="2">
    <source>
        <dbReference type="EMBL" id="OQD68661.1"/>
    </source>
</evidence>
<protein>
    <recommendedName>
        <fullName evidence="1">Carboxylesterase type B domain-containing protein</fullName>
    </recommendedName>
</protein>
<dbReference type="EMBL" id="MDYL01000032">
    <property type="protein sequence ID" value="OQD68661.1"/>
    <property type="molecule type" value="Genomic_DNA"/>
</dbReference>
<dbReference type="InterPro" id="IPR050309">
    <property type="entry name" value="Type-B_Carboxylest/Lipase"/>
</dbReference>
<dbReference type="OMA" id="CGNFGFT"/>
<dbReference type="SUPFAM" id="SSF53474">
    <property type="entry name" value="alpha/beta-Hydrolases"/>
    <property type="match status" value="1"/>
</dbReference>
<dbReference type="AlphaFoldDB" id="A0A1V6NVD0"/>
<dbReference type="Proteomes" id="UP000191522">
    <property type="component" value="Unassembled WGS sequence"/>
</dbReference>
<dbReference type="Gene3D" id="3.40.50.1820">
    <property type="entry name" value="alpha/beta hydrolase"/>
    <property type="match status" value="1"/>
</dbReference>
<dbReference type="InterPro" id="IPR002018">
    <property type="entry name" value="CarbesteraseB"/>
</dbReference>
<dbReference type="GO" id="GO:0072330">
    <property type="term" value="P:monocarboxylic acid biosynthetic process"/>
    <property type="evidence" value="ECO:0007669"/>
    <property type="project" value="UniProtKB-ARBA"/>
</dbReference>
<dbReference type="InterPro" id="IPR029058">
    <property type="entry name" value="AB_hydrolase_fold"/>
</dbReference>
<reference evidence="3" key="1">
    <citation type="journal article" date="2017" name="Nat. Microbiol.">
        <title>Global analysis of biosynthetic gene clusters reveals vast potential of secondary metabolite production in Penicillium species.</title>
        <authorList>
            <person name="Nielsen J.C."/>
            <person name="Grijseels S."/>
            <person name="Prigent S."/>
            <person name="Ji B."/>
            <person name="Dainat J."/>
            <person name="Nielsen K.F."/>
            <person name="Frisvad J.C."/>
            <person name="Workman M."/>
            <person name="Nielsen J."/>
        </authorList>
    </citation>
    <scope>NUCLEOTIDE SEQUENCE [LARGE SCALE GENOMIC DNA]</scope>
    <source>
        <strain evidence="3">IBT 11843</strain>
    </source>
</reference>
<dbReference type="OrthoDB" id="6846267at2759"/>
<gene>
    <name evidence="2" type="ORF">PENDEC_c032G03354</name>
</gene>
<dbReference type="Pfam" id="PF00135">
    <property type="entry name" value="COesterase"/>
    <property type="match status" value="1"/>
</dbReference>
<comment type="caution">
    <text evidence="2">The sequence shown here is derived from an EMBL/GenBank/DDBJ whole genome shotgun (WGS) entry which is preliminary data.</text>
</comment>
<proteinExistence type="predicted"/>
<organism evidence="2 3">
    <name type="scientific">Penicillium decumbens</name>
    <dbReference type="NCBI Taxonomy" id="69771"/>
    <lineage>
        <taxon>Eukaryota</taxon>
        <taxon>Fungi</taxon>
        <taxon>Dikarya</taxon>
        <taxon>Ascomycota</taxon>
        <taxon>Pezizomycotina</taxon>
        <taxon>Eurotiomycetes</taxon>
        <taxon>Eurotiomycetidae</taxon>
        <taxon>Eurotiales</taxon>
        <taxon>Aspergillaceae</taxon>
        <taxon>Penicillium</taxon>
    </lineage>
</organism>
<evidence type="ECO:0000313" key="3">
    <source>
        <dbReference type="Proteomes" id="UP000191522"/>
    </source>
</evidence>